<dbReference type="AlphaFoldDB" id="A0AA88D1E5"/>
<comment type="caution">
    <text evidence="1">The sequence shown here is derived from an EMBL/GenBank/DDBJ whole genome shotgun (WGS) entry which is preliminary data.</text>
</comment>
<dbReference type="Proteomes" id="UP001187192">
    <property type="component" value="Unassembled WGS sequence"/>
</dbReference>
<evidence type="ECO:0000313" key="1">
    <source>
        <dbReference type="EMBL" id="GMN37632.1"/>
    </source>
</evidence>
<keyword evidence="2" id="KW-1185">Reference proteome</keyword>
<dbReference type="PANTHER" id="PTHR33676">
    <property type="entry name" value="COLD REGULATED PROTEIN 27"/>
    <property type="match status" value="1"/>
</dbReference>
<gene>
    <name evidence="1" type="ORF">TIFTF001_006979</name>
</gene>
<protein>
    <submittedName>
        <fullName evidence="1">Uncharacterized protein</fullName>
    </submittedName>
</protein>
<dbReference type="InterPro" id="IPR044678">
    <property type="entry name" value="COR27/28"/>
</dbReference>
<sequence>MAENFPENLSMPSSADPVSAPDFFAAEFTRTDSDSSAITLDFSKDAWLRCDYALQGKSTEWTDEKHGMYLDYLEASFVDGLYHSTHLGGLGMKKNSHRPYSSDQFLVLGDGGQKKIDYERNEPLFDSTADSHVMVESPFFHHLKCSEKGCSVACLDPQEHGLLCDNGIHSKGKLTCLYESSTSLEQSSVGHKWHQDLVGSTAGCRFILFKGLAQSRCDVGYNSLFQYVNVLTVSIGPRGTTYLLKSSGVQFEFSDQNFVEDNPGGKPSRKSRSKRLKTAATDGFSKHQIALPERFHAKGASIGNNINLSCNREGRNALLSDHPEDFVCPKSDIRHFLRGS</sequence>
<evidence type="ECO:0000313" key="2">
    <source>
        <dbReference type="Proteomes" id="UP001187192"/>
    </source>
</evidence>
<dbReference type="PANTHER" id="PTHR33676:SF17">
    <property type="entry name" value="COLD-REGULATED PROTEIN 28"/>
    <property type="match status" value="1"/>
</dbReference>
<name>A0AA88D1E5_FICCA</name>
<organism evidence="1 2">
    <name type="scientific">Ficus carica</name>
    <name type="common">Common fig</name>
    <dbReference type="NCBI Taxonomy" id="3494"/>
    <lineage>
        <taxon>Eukaryota</taxon>
        <taxon>Viridiplantae</taxon>
        <taxon>Streptophyta</taxon>
        <taxon>Embryophyta</taxon>
        <taxon>Tracheophyta</taxon>
        <taxon>Spermatophyta</taxon>
        <taxon>Magnoliopsida</taxon>
        <taxon>eudicotyledons</taxon>
        <taxon>Gunneridae</taxon>
        <taxon>Pentapetalae</taxon>
        <taxon>rosids</taxon>
        <taxon>fabids</taxon>
        <taxon>Rosales</taxon>
        <taxon>Moraceae</taxon>
        <taxon>Ficeae</taxon>
        <taxon>Ficus</taxon>
    </lineage>
</organism>
<reference evidence="1" key="1">
    <citation type="submission" date="2023-07" db="EMBL/GenBank/DDBJ databases">
        <title>draft genome sequence of fig (Ficus carica).</title>
        <authorList>
            <person name="Takahashi T."/>
            <person name="Nishimura K."/>
        </authorList>
    </citation>
    <scope>NUCLEOTIDE SEQUENCE</scope>
</reference>
<proteinExistence type="predicted"/>
<dbReference type="GO" id="GO:0042752">
    <property type="term" value="P:regulation of circadian rhythm"/>
    <property type="evidence" value="ECO:0007669"/>
    <property type="project" value="InterPro"/>
</dbReference>
<dbReference type="GO" id="GO:0009409">
    <property type="term" value="P:response to cold"/>
    <property type="evidence" value="ECO:0007669"/>
    <property type="project" value="InterPro"/>
</dbReference>
<dbReference type="EMBL" id="BTGU01000007">
    <property type="protein sequence ID" value="GMN37632.1"/>
    <property type="molecule type" value="Genomic_DNA"/>
</dbReference>
<accession>A0AA88D1E5</accession>